<name>A0A1C7MUE0_GRIFR</name>
<organism evidence="2 3">
    <name type="scientific">Grifola frondosa</name>
    <name type="common">Maitake</name>
    <name type="synonym">Polyporus frondosus</name>
    <dbReference type="NCBI Taxonomy" id="5627"/>
    <lineage>
        <taxon>Eukaryota</taxon>
        <taxon>Fungi</taxon>
        <taxon>Dikarya</taxon>
        <taxon>Basidiomycota</taxon>
        <taxon>Agaricomycotina</taxon>
        <taxon>Agaricomycetes</taxon>
        <taxon>Polyporales</taxon>
        <taxon>Grifolaceae</taxon>
        <taxon>Grifola</taxon>
    </lineage>
</organism>
<evidence type="ECO:0000313" key="2">
    <source>
        <dbReference type="EMBL" id="OBZ78614.1"/>
    </source>
</evidence>
<keyword evidence="3" id="KW-1185">Reference proteome</keyword>
<sequence>MPLSPASLMQAEIRKFWETRESSPSDYRGQRQPDEDVCEYATLRRAQLKASDHISGHFGEGYSTEIFECFNAIFHMCSVLSNHQAPSHDIALTCAELDRFKHVVSGGWWRNSHGAFVQAGAGVRRYFANAQVQRRLEYVQCNTLIAGAVHCLKKSRSNPVKFSSLNITPSASSIFLESQSEWYFCTFVISQQGERCMAKSWVFAKAADQTIIGHISSILTSAPSLNCEPGTACVILEHFILTNSVHPHFNMPELIKVTGSAIHTVVATKDIMFIVNVQHNCLDGKCTASGREARQQEHTATEVMHPVLVHTNDTHYILNLHTLHNAAVLRKVLPRHLTIPQPYLSDRLQKHKDMATALRIEQDTKRQKEADAREACKAKRQAEKATAVHFILNDQDGWSANNNKFVGADFYKNIINLFDDAEWAASTLRLWNLQVFGCVDSDTDDSDNDDGPGGNQVAAIAAQCAARQKKQAAERHYAKMHSPYSVTSDDEDTADLKRHGHLVHNDDNNNKYYGYISPHENENVGEEHSEEEDIERVQSLEA</sequence>
<dbReference type="EMBL" id="LUGG01000001">
    <property type="protein sequence ID" value="OBZ78614.1"/>
    <property type="molecule type" value="Genomic_DNA"/>
</dbReference>
<gene>
    <name evidence="2" type="ORF">A0H81_00232</name>
</gene>
<dbReference type="InterPro" id="IPR046521">
    <property type="entry name" value="DUF6698"/>
</dbReference>
<proteinExistence type="predicted"/>
<dbReference type="Pfam" id="PF20414">
    <property type="entry name" value="DUF6698"/>
    <property type="match status" value="1"/>
</dbReference>
<feature type="region of interest" description="Disordered" evidence="1">
    <location>
        <begin position="501"/>
        <end position="542"/>
    </location>
</feature>
<dbReference type="Proteomes" id="UP000092993">
    <property type="component" value="Unassembled WGS sequence"/>
</dbReference>
<evidence type="ECO:0000256" key="1">
    <source>
        <dbReference type="SAM" id="MobiDB-lite"/>
    </source>
</evidence>
<protein>
    <submittedName>
        <fullName evidence="2">Uncharacterized protein</fullName>
    </submittedName>
</protein>
<reference evidence="2 3" key="1">
    <citation type="submission" date="2016-03" db="EMBL/GenBank/DDBJ databases">
        <title>Whole genome sequencing of Grifola frondosa 9006-11.</title>
        <authorList>
            <person name="Min B."/>
            <person name="Park H."/>
            <person name="Kim J.-G."/>
            <person name="Cho H."/>
            <person name="Oh Y.-L."/>
            <person name="Kong W.-S."/>
            <person name="Choi I.-G."/>
        </authorList>
    </citation>
    <scope>NUCLEOTIDE SEQUENCE [LARGE SCALE GENOMIC DNA]</scope>
    <source>
        <strain evidence="2 3">9006-11</strain>
    </source>
</reference>
<dbReference type="STRING" id="5627.A0A1C7MUE0"/>
<accession>A0A1C7MUE0</accession>
<dbReference type="OrthoDB" id="2753243at2759"/>
<evidence type="ECO:0000313" key="3">
    <source>
        <dbReference type="Proteomes" id="UP000092993"/>
    </source>
</evidence>
<comment type="caution">
    <text evidence="2">The sequence shown here is derived from an EMBL/GenBank/DDBJ whole genome shotgun (WGS) entry which is preliminary data.</text>
</comment>
<dbReference type="AlphaFoldDB" id="A0A1C7MUE0"/>